<feature type="chain" id="PRO_5004461804" evidence="8">
    <location>
        <begin position="21"/>
        <end position="141"/>
    </location>
</feature>
<dbReference type="Pfam" id="PF00034">
    <property type="entry name" value="Cytochrom_C"/>
    <property type="match status" value="1"/>
</dbReference>
<evidence type="ECO:0000256" key="8">
    <source>
        <dbReference type="SAM" id="SignalP"/>
    </source>
</evidence>
<evidence type="ECO:0000256" key="4">
    <source>
        <dbReference type="ARBA" id="ARBA00022982"/>
    </source>
</evidence>
<comment type="PTM">
    <text evidence="6">Binds 1 heme c group covalently per subunit.</text>
</comment>
<feature type="signal peptide" evidence="8">
    <location>
        <begin position="1"/>
        <end position="20"/>
    </location>
</feature>
<dbReference type="STRING" id="1232681.ADIS_3774"/>
<dbReference type="PROSITE" id="PS51257">
    <property type="entry name" value="PROKAR_LIPOPROTEIN"/>
    <property type="match status" value="1"/>
</dbReference>
<keyword evidence="11" id="KW-1185">Reference proteome</keyword>
<evidence type="ECO:0000256" key="6">
    <source>
        <dbReference type="PIRSR" id="PIRSR602324-1"/>
    </source>
</evidence>
<dbReference type="EMBL" id="AQHR01000097">
    <property type="protein sequence ID" value="EON75742.1"/>
    <property type="molecule type" value="Genomic_DNA"/>
</dbReference>
<keyword evidence="4" id="KW-0249">Electron transport</keyword>
<accession>R7ZNT6</accession>
<dbReference type="InterPro" id="IPR036909">
    <property type="entry name" value="Cyt_c-like_dom_sf"/>
</dbReference>
<feature type="region of interest" description="Disordered" evidence="7">
    <location>
        <begin position="22"/>
        <end position="55"/>
    </location>
</feature>
<comment type="caution">
    <text evidence="10">The sequence shown here is derived from an EMBL/GenBank/DDBJ whole genome shotgun (WGS) entry which is preliminary data.</text>
</comment>
<keyword evidence="5 6" id="KW-0408">Iron</keyword>
<dbReference type="RefSeq" id="WP_010855903.1">
    <property type="nucleotide sequence ID" value="NZ_AQHR01000097.1"/>
</dbReference>
<feature type="binding site" description="covalent" evidence="6">
    <location>
        <position position="73"/>
    </location>
    <ligand>
        <name>heme c</name>
        <dbReference type="ChEBI" id="CHEBI:61717"/>
    </ligand>
</feature>
<keyword evidence="1" id="KW-0813">Transport</keyword>
<dbReference type="PRINTS" id="PR00606">
    <property type="entry name" value="CYTCHROMECID"/>
</dbReference>
<feature type="compositionally biased region" description="Low complexity" evidence="7">
    <location>
        <begin position="30"/>
        <end position="41"/>
    </location>
</feature>
<dbReference type="Proteomes" id="UP000013909">
    <property type="component" value="Unassembled WGS sequence"/>
</dbReference>
<dbReference type="Gene3D" id="1.10.760.10">
    <property type="entry name" value="Cytochrome c-like domain"/>
    <property type="match status" value="1"/>
</dbReference>
<keyword evidence="2 6" id="KW-0349">Heme</keyword>
<dbReference type="GO" id="GO:0020037">
    <property type="term" value="F:heme binding"/>
    <property type="evidence" value="ECO:0007669"/>
    <property type="project" value="InterPro"/>
</dbReference>
<dbReference type="OrthoDB" id="9814063at2"/>
<gene>
    <name evidence="10" type="ORF">ADIS_3774</name>
</gene>
<dbReference type="PROSITE" id="PS51007">
    <property type="entry name" value="CYTC"/>
    <property type="match status" value="1"/>
</dbReference>
<evidence type="ECO:0000256" key="2">
    <source>
        <dbReference type="ARBA" id="ARBA00022617"/>
    </source>
</evidence>
<reference evidence="10 11" key="1">
    <citation type="submission" date="2013-02" db="EMBL/GenBank/DDBJ databases">
        <title>A novel strain isolated from Lonar lake, Maharashtra, India.</title>
        <authorList>
            <person name="Singh A."/>
        </authorList>
    </citation>
    <scope>NUCLEOTIDE SEQUENCE [LARGE SCALE GENOMIC DNA]</scope>
    <source>
        <strain evidence="10 11">AK24</strain>
    </source>
</reference>
<feature type="binding site" description="covalent" evidence="6">
    <location>
        <position position="69"/>
    </location>
    <ligand>
        <name>heme c</name>
        <dbReference type="ChEBI" id="CHEBI:61717"/>
    </ligand>
</feature>
<feature type="binding site" description="covalent" evidence="6">
    <location>
        <position position="118"/>
    </location>
    <ligand>
        <name>heme c</name>
        <dbReference type="ChEBI" id="CHEBI:61717"/>
    </ligand>
</feature>
<name>R7ZNT6_9BACT</name>
<proteinExistence type="predicted"/>
<dbReference type="InterPro" id="IPR002324">
    <property type="entry name" value="Cyt_c_ID"/>
</dbReference>
<evidence type="ECO:0000256" key="7">
    <source>
        <dbReference type="SAM" id="MobiDB-lite"/>
    </source>
</evidence>
<protein>
    <submittedName>
        <fullName evidence="10">Cytochrome c, class I</fullName>
    </submittedName>
</protein>
<organism evidence="10 11">
    <name type="scientific">Lunatimonas lonarensis</name>
    <dbReference type="NCBI Taxonomy" id="1232681"/>
    <lineage>
        <taxon>Bacteria</taxon>
        <taxon>Pseudomonadati</taxon>
        <taxon>Bacteroidota</taxon>
        <taxon>Cytophagia</taxon>
        <taxon>Cytophagales</taxon>
        <taxon>Cyclobacteriaceae</taxon>
    </lineage>
</organism>
<evidence type="ECO:0000259" key="9">
    <source>
        <dbReference type="PROSITE" id="PS51007"/>
    </source>
</evidence>
<keyword evidence="8" id="KW-0732">Signal</keyword>
<sequence length="141" mass="14843">MKLNKTLSVAALAAAILATSCGGSGSKTETSTPAPAATAPAQQELSPEERHKDNPDFAAGLALVKQNDCPSCHMVDRKIVGPSYNDVSDKYELTAANVEKLASHVITGNVGVWGEIPMPAHPSLSKEDAELMVTYVLLLKK</sequence>
<feature type="domain" description="Cytochrome c" evidence="9">
    <location>
        <begin position="55"/>
        <end position="140"/>
    </location>
</feature>
<evidence type="ECO:0000313" key="10">
    <source>
        <dbReference type="EMBL" id="EON75742.1"/>
    </source>
</evidence>
<keyword evidence="3 6" id="KW-0479">Metal-binding</keyword>
<evidence type="ECO:0000256" key="3">
    <source>
        <dbReference type="ARBA" id="ARBA00022723"/>
    </source>
</evidence>
<dbReference type="InterPro" id="IPR009056">
    <property type="entry name" value="Cyt_c-like_dom"/>
</dbReference>
<dbReference type="AlphaFoldDB" id="R7ZNT6"/>
<dbReference type="GO" id="GO:0005506">
    <property type="term" value="F:iron ion binding"/>
    <property type="evidence" value="ECO:0007669"/>
    <property type="project" value="InterPro"/>
</dbReference>
<evidence type="ECO:0000313" key="11">
    <source>
        <dbReference type="Proteomes" id="UP000013909"/>
    </source>
</evidence>
<evidence type="ECO:0000256" key="1">
    <source>
        <dbReference type="ARBA" id="ARBA00022448"/>
    </source>
</evidence>
<dbReference type="SUPFAM" id="SSF46626">
    <property type="entry name" value="Cytochrome c"/>
    <property type="match status" value="1"/>
</dbReference>
<dbReference type="GO" id="GO:0009055">
    <property type="term" value="F:electron transfer activity"/>
    <property type="evidence" value="ECO:0007669"/>
    <property type="project" value="InterPro"/>
</dbReference>
<evidence type="ECO:0000256" key="5">
    <source>
        <dbReference type="ARBA" id="ARBA00023004"/>
    </source>
</evidence>